<dbReference type="InterPro" id="IPR036397">
    <property type="entry name" value="RNaseH_sf"/>
</dbReference>
<dbReference type="RefSeq" id="WP_171776454.1">
    <property type="nucleotide sequence ID" value="NZ_CP045269.1"/>
</dbReference>
<sequence length="297" mass="34534">MKTFTRITGGWNNVPNNLKTKTQLKEMGLKPTAEPVAEVYSGRQWILLYDEKETVKRKTATPKQLAALEKARIKKEQVLTCDRCGEIQGRKNQMEYTDDGQYCTQCYEKILLDARLREEKEGAIKKFKRWYEDKQLLIMDVETTGVDPDDQIVEIGIKDKSGNTLFHSLVKPTCGLMPGAVKAHGITEKMLEDAPLTQEISKELSELLKGKTIIIFNKEFFYPIIHNSFKNTELNIKELHFECLKHEHQNYIEWPYEFESRFTIQDILERDIARRALEDCSDIIEILNNIWGSLKLK</sequence>
<name>A0A6M6DRC7_PRIMG</name>
<reference evidence="5 6" key="1">
    <citation type="submission" date="2019-10" db="EMBL/GenBank/DDBJ databases">
        <title>Complete genome sequences for adaption low water activity.</title>
        <authorList>
            <person name="Zhao L."/>
            <person name="Zhong J."/>
        </authorList>
    </citation>
    <scope>NUCLEOTIDE SEQUENCE [LARGE SCALE GENOMIC DNA]</scope>
    <source>
        <strain evidence="5 6">FDU301</strain>
        <plasmid evidence="6">pfdu301g</plasmid>
    </source>
</reference>
<feature type="domain" description="Exonuclease" evidence="4">
    <location>
        <begin position="135"/>
        <end position="296"/>
    </location>
</feature>
<evidence type="ECO:0000256" key="1">
    <source>
        <dbReference type="ARBA" id="ARBA00022722"/>
    </source>
</evidence>
<dbReference type="SMART" id="SM00479">
    <property type="entry name" value="EXOIII"/>
    <property type="match status" value="1"/>
</dbReference>
<dbReference type="SUPFAM" id="SSF53098">
    <property type="entry name" value="Ribonuclease H-like"/>
    <property type="match status" value="1"/>
</dbReference>
<keyword evidence="3" id="KW-0269">Exonuclease</keyword>
<evidence type="ECO:0000256" key="2">
    <source>
        <dbReference type="ARBA" id="ARBA00022801"/>
    </source>
</evidence>
<dbReference type="PANTHER" id="PTHR30231:SF4">
    <property type="entry name" value="PROTEIN NEN2"/>
    <property type="match status" value="1"/>
</dbReference>
<dbReference type="Proteomes" id="UP000501076">
    <property type="component" value="Plasmid pFDU301G"/>
</dbReference>
<evidence type="ECO:0000313" key="5">
    <source>
        <dbReference type="EMBL" id="QJX74737.1"/>
    </source>
</evidence>
<dbReference type="PANTHER" id="PTHR30231">
    <property type="entry name" value="DNA POLYMERASE III SUBUNIT EPSILON"/>
    <property type="match status" value="1"/>
</dbReference>
<dbReference type="InterPro" id="IPR012337">
    <property type="entry name" value="RNaseH-like_sf"/>
</dbReference>
<gene>
    <name evidence="5" type="ORF">FDZ14_00530</name>
</gene>
<dbReference type="GO" id="GO:0003676">
    <property type="term" value="F:nucleic acid binding"/>
    <property type="evidence" value="ECO:0007669"/>
    <property type="project" value="InterPro"/>
</dbReference>
<dbReference type="InterPro" id="IPR013520">
    <property type="entry name" value="Ribonucl_H"/>
</dbReference>
<geneLocation type="plasmid" evidence="6">
    <name>pfdu301g</name>
</geneLocation>
<dbReference type="Pfam" id="PF00929">
    <property type="entry name" value="RNase_T"/>
    <property type="match status" value="1"/>
</dbReference>
<dbReference type="AlphaFoldDB" id="A0A6M6DRC7"/>
<keyword evidence="5" id="KW-0614">Plasmid</keyword>
<protein>
    <recommendedName>
        <fullName evidence="4">Exonuclease domain-containing protein</fullName>
    </recommendedName>
</protein>
<accession>A0A6M6DRC7</accession>
<dbReference type="CDD" id="cd06127">
    <property type="entry name" value="DEDDh"/>
    <property type="match status" value="1"/>
</dbReference>
<organism evidence="5 6">
    <name type="scientific">Priestia megaterium</name>
    <name type="common">Bacillus megaterium</name>
    <dbReference type="NCBI Taxonomy" id="1404"/>
    <lineage>
        <taxon>Bacteria</taxon>
        <taxon>Bacillati</taxon>
        <taxon>Bacillota</taxon>
        <taxon>Bacilli</taxon>
        <taxon>Bacillales</taxon>
        <taxon>Bacillaceae</taxon>
        <taxon>Priestia</taxon>
    </lineage>
</organism>
<evidence type="ECO:0000256" key="3">
    <source>
        <dbReference type="ARBA" id="ARBA00022839"/>
    </source>
</evidence>
<keyword evidence="2" id="KW-0378">Hydrolase</keyword>
<evidence type="ECO:0000259" key="4">
    <source>
        <dbReference type="SMART" id="SM00479"/>
    </source>
</evidence>
<keyword evidence="1" id="KW-0540">Nuclease</keyword>
<dbReference type="GO" id="GO:0008408">
    <property type="term" value="F:3'-5' exonuclease activity"/>
    <property type="evidence" value="ECO:0007669"/>
    <property type="project" value="TreeGrafter"/>
</dbReference>
<evidence type="ECO:0000313" key="6">
    <source>
        <dbReference type="Proteomes" id="UP000501076"/>
    </source>
</evidence>
<dbReference type="Gene3D" id="3.30.420.10">
    <property type="entry name" value="Ribonuclease H-like superfamily/Ribonuclease H"/>
    <property type="match status" value="1"/>
</dbReference>
<proteinExistence type="predicted"/>
<dbReference type="EMBL" id="CP045269">
    <property type="protein sequence ID" value="QJX74737.1"/>
    <property type="molecule type" value="Genomic_DNA"/>
</dbReference>